<keyword evidence="3" id="KW-1185">Reference proteome</keyword>
<evidence type="ECO:0000313" key="2">
    <source>
        <dbReference type="EMBL" id="QSQ28026.1"/>
    </source>
</evidence>
<reference evidence="2 3" key="1">
    <citation type="submission" date="2021-02" db="EMBL/GenBank/DDBJ databases">
        <title>De Novo genome assembly of isolated myxobacteria.</title>
        <authorList>
            <person name="Stevens D.C."/>
        </authorList>
    </citation>
    <scope>NUCLEOTIDE SEQUENCE [LARGE SCALE GENOMIC DNA]</scope>
    <source>
        <strain evidence="3">SCPEA02</strain>
    </source>
</reference>
<evidence type="ECO:0000313" key="3">
    <source>
        <dbReference type="Proteomes" id="UP000662747"/>
    </source>
</evidence>
<dbReference type="InterPro" id="IPR032871">
    <property type="entry name" value="AHH_dom_containing"/>
</dbReference>
<feature type="compositionally biased region" description="Basic residues" evidence="1">
    <location>
        <begin position="219"/>
        <end position="233"/>
    </location>
</feature>
<evidence type="ECO:0000256" key="1">
    <source>
        <dbReference type="SAM" id="MobiDB-lite"/>
    </source>
</evidence>
<proteinExistence type="predicted"/>
<organism evidence="2 3">
    <name type="scientific">Pyxidicoccus parkwayensis</name>
    <dbReference type="NCBI Taxonomy" id="2813578"/>
    <lineage>
        <taxon>Bacteria</taxon>
        <taxon>Pseudomonadati</taxon>
        <taxon>Myxococcota</taxon>
        <taxon>Myxococcia</taxon>
        <taxon>Myxococcales</taxon>
        <taxon>Cystobacterineae</taxon>
        <taxon>Myxococcaceae</taxon>
        <taxon>Pyxidicoccus</taxon>
    </lineage>
</organism>
<name>A0ABX7PC70_9BACT</name>
<dbReference type="Proteomes" id="UP000662747">
    <property type="component" value="Chromosome"/>
</dbReference>
<dbReference type="EMBL" id="CP071090">
    <property type="protein sequence ID" value="QSQ28026.1"/>
    <property type="molecule type" value="Genomic_DNA"/>
</dbReference>
<dbReference type="Pfam" id="PF14412">
    <property type="entry name" value="AHH"/>
    <property type="match status" value="1"/>
</dbReference>
<gene>
    <name evidence="2" type="ORF">JY651_08015</name>
</gene>
<sequence length="247" mass="27151">MPVIIRAGGRIRFEKSGPRDGPKPPKRPPCEFCGRPEHSFAAEWGWHVGSSSVLRDNMLDGADADVHPWHTGRWSIAAHHLICSEAMADDEVWAVYCRLFGYDINRKENGVILPMVLAVACELHVPVHVGPHAGGWAFDMDMAYPDAVKRKLMRVAELVEAGGFCARPDLFVEKLDTLSREILGKVSCGKWTLTTDGLDYQLGGYGCAGVSSIQDKPRRACPHGRRHGARHGRTGAPLPRRTLQVGA</sequence>
<feature type="region of interest" description="Disordered" evidence="1">
    <location>
        <begin position="218"/>
        <end position="247"/>
    </location>
</feature>
<protein>
    <submittedName>
        <fullName evidence="2">AHH domain-containing protein</fullName>
    </submittedName>
</protein>
<accession>A0ABX7PC70</accession>